<dbReference type="InterPro" id="IPR004175">
    <property type="entry name" value="RNA_CPDase"/>
</dbReference>
<evidence type="ECO:0000313" key="5">
    <source>
        <dbReference type="Proteomes" id="UP001257914"/>
    </source>
</evidence>
<dbReference type="PANTHER" id="PTHR35561">
    <property type="entry name" value="RNA 2',3'-CYCLIC PHOSPHODIESTERASE"/>
    <property type="match status" value="1"/>
</dbReference>
<dbReference type="EMBL" id="JAWCUA010000007">
    <property type="protein sequence ID" value="MDU0113540.1"/>
    <property type="molecule type" value="Genomic_DNA"/>
</dbReference>
<accession>A0ABU3R280</accession>
<dbReference type="InterPro" id="IPR009097">
    <property type="entry name" value="Cyclic_Pdiesterase"/>
</dbReference>
<comment type="caution">
    <text evidence="4">The sequence shown here is derived from an EMBL/GenBank/DDBJ whole genome shotgun (WGS) entry which is preliminary data.</text>
</comment>
<feature type="active site" description="Proton donor" evidence="2">
    <location>
        <position position="44"/>
    </location>
</feature>
<comment type="function">
    <text evidence="2">Hydrolyzes RNA 2',3'-cyclic phosphodiester to an RNA 2'-phosphomonoester.</text>
</comment>
<gene>
    <name evidence="4" type="primary">thpR</name>
    <name evidence="4" type="ORF">RT723_11130</name>
</gene>
<evidence type="ECO:0000256" key="3">
    <source>
        <dbReference type="SAM" id="MobiDB-lite"/>
    </source>
</evidence>
<evidence type="ECO:0000256" key="1">
    <source>
        <dbReference type="ARBA" id="ARBA00022801"/>
    </source>
</evidence>
<comment type="catalytic activity">
    <reaction evidence="2">
        <text>a 3'-end 2',3'-cyclophospho-ribonucleotide-RNA + H2O = a 3'-end 2'-phospho-ribonucleotide-RNA + H(+)</text>
        <dbReference type="Rhea" id="RHEA:11828"/>
        <dbReference type="Rhea" id="RHEA-COMP:10464"/>
        <dbReference type="Rhea" id="RHEA-COMP:17353"/>
        <dbReference type="ChEBI" id="CHEBI:15377"/>
        <dbReference type="ChEBI" id="CHEBI:15378"/>
        <dbReference type="ChEBI" id="CHEBI:83064"/>
        <dbReference type="ChEBI" id="CHEBI:173113"/>
        <dbReference type="EC" id="3.1.4.58"/>
    </reaction>
</comment>
<evidence type="ECO:0000313" key="4">
    <source>
        <dbReference type="EMBL" id="MDU0113540.1"/>
    </source>
</evidence>
<feature type="active site" description="Proton acceptor" evidence="2">
    <location>
        <position position="125"/>
    </location>
</feature>
<sequence>MQKNQSRYFIGLDLSVADKLAIANWRDKQMFGLSDKPVPVENFHITLSFLGQVKHNKLEQLEALLDQISTKTVNTQTNQLGVFNKAKILYLGVESTPTLQQLAQQCLAINGKLDLPSPHDVYRPHITLNRKHAELIPITSQPPKLELNFDEFHLFESVSSSQQGKPPHYPKRMSFSLNPF</sequence>
<dbReference type="Gene3D" id="3.90.1140.10">
    <property type="entry name" value="Cyclic phosphodiesterase"/>
    <property type="match status" value="1"/>
</dbReference>
<dbReference type="NCBIfam" id="TIGR02258">
    <property type="entry name" value="2_5_ligase"/>
    <property type="match status" value="1"/>
</dbReference>
<organism evidence="4 5">
    <name type="scientific">Psychrosphaera aquimarina</name>
    <dbReference type="NCBI Taxonomy" id="2044854"/>
    <lineage>
        <taxon>Bacteria</taxon>
        <taxon>Pseudomonadati</taxon>
        <taxon>Pseudomonadota</taxon>
        <taxon>Gammaproteobacteria</taxon>
        <taxon>Alteromonadales</taxon>
        <taxon>Pseudoalteromonadaceae</taxon>
        <taxon>Psychrosphaera</taxon>
    </lineage>
</organism>
<dbReference type="Pfam" id="PF13563">
    <property type="entry name" value="2_5_RNA_ligase2"/>
    <property type="match status" value="1"/>
</dbReference>
<dbReference type="RefSeq" id="WP_315947157.1">
    <property type="nucleotide sequence ID" value="NZ_JAWCUA010000007.1"/>
</dbReference>
<comment type="similarity">
    <text evidence="2">Belongs to the 2H phosphoesterase superfamily. ThpR family.</text>
</comment>
<feature type="region of interest" description="Disordered" evidence="3">
    <location>
        <begin position="159"/>
        <end position="180"/>
    </location>
</feature>
<dbReference type="PANTHER" id="PTHR35561:SF1">
    <property type="entry name" value="RNA 2',3'-CYCLIC PHOSPHODIESTERASE"/>
    <property type="match status" value="1"/>
</dbReference>
<dbReference type="Proteomes" id="UP001257914">
    <property type="component" value="Unassembled WGS sequence"/>
</dbReference>
<feature type="short sequence motif" description="HXTX 2" evidence="2">
    <location>
        <begin position="125"/>
        <end position="128"/>
    </location>
</feature>
<feature type="short sequence motif" description="HXTX 1" evidence="2">
    <location>
        <begin position="44"/>
        <end position="47"/>
    </location>
</feature>
<evidence type="ECO:0000256" key="2">
    <source>
        <dbReference type="HAMAP-Rule" id="MF_01940"/>
    </source>
</evidence>
<proteinExistence type="inferred from homology"/>
<keyword evidence="1 2" id="KW-0378">Hydrolase</keyword>
<dbReference type="SUPFAM" id="SSF55144">
    <property type="entry name" value="LigT-like"/>
    <property type="match status" value="1"/>
</dbReference>
<reference evidence="4 5" key="1">
    <citation type="submission" date="2023-10" db="EMBL/GenBank/DDBJ databases">
        <title>Psychrosphaera aquimaarina strain SW33 isolated from seawater.</title>
        <authorList>
            <person name="Bayburt H."/>
            <person name="Kim J.M."/>
            <person name="Choi B.J."/>
            <person name="Jeon C.O."/>
        </authorList>
    </citation>
    <scope>NUCLEOTIDE SEQUENCE [LARGE SCALE GENOMIC DNA]</scope>
    <source>
        <strain evidence="4 5">KCTC 52743</strain>
    </source>
</reference>
<protein>
    <recommendedName>
        <fullName evidence="2">RNA 2',3'-cyclic phosphodiesterase</fullName>
        <shortName evidence="2">RNA 2',3'-CPDase</shortName>
        <ecNumber evidence="2">3.1.4.58</ecNumber>
    </recommendedName>
</protein>
<keyword evidence="5" id="KW-1185">Reference proteome</keyword>
<dbReference type="EC" id="3.1.4.58" evidence="2"/>
<dbReference type="HAMAP" id="MF_01940">
    <property type="entry name" value="RNA_CPDase"/>
    <property type="match status" value="1"/>
</dbReference>
<name>A0ABU3R280_9GAMM</name>